<keyword evidence="3 5" id="KW-1133">Transmembrane helix</keyword>
<feature type="transmembrane region" description="Helical" evidence="5">
    <location>
        <begin position="130"/>
        <end position="155"/>
    </location>
</feature>
<feature type="domain" description="Yip1" evidence="6">
    <location>
        <begin position="31"/>
        <end position="221"/>
    </location>
</feature>
<comment type="caution">
    <text evidence="7">The sequence shown here is derived from an EMBL/GenBank/DDBJ whole genome shotgun (WGS) entry which is preliminary data.</text>
</comment>
<protein>
    <recommendedName>
        <fullName evidence="6">Yip1 domain-containing protein</fullName>
    </recommendedName>
</protein>
<feature type="transmembrane region" description="Helical" evidence="5">
    <location>
        <begin position="92"/>
        <end position="118"/>
    </location>
</feature>
<reference evidence="7 8" key="1">
    <citation type="submission" date="2017-06" db="EMBL/GenBank/DDBJ databases">
        <title>Draft Genome Sequence of Bacillus sp Strain 36R Isolated from saline sediment at Atanasia, Sonora, Mexico.</title>
        <authorList>
            <person name="Sanchez Diaz R."/>
            <person name="Quiroz Macias M.E."/>
            <person name="Ibarra Gamez J.C."/>
            <person name="Enciso Ibarra J."/>
            <person name="Gomez Gil B."/>
            <person name="Galaviz Silva L."/>
        </authorList>
    </citation>
    <scope>NUCLEOTIDE SEQUENCE [LARGE SCALE GENOMIC DNA]</scope>
    <source>
        <strain evidence="7 8">36R_ATNSAL</strain>
    </source>
</reference>
<evidence type="ECO:0000256" key="1">
    <source>
        <dbReference type="ARBA" id="ARBA00004141"/>
    </source>
</evidence>
<dbReference type="OrthoDB" id="1715999at2"/>
<dbReference type="InterPro" id="IPR006977">
    <property type="entry name" value="Yip1_dom"/>
</dbReference>
<accession>A0A2A5IWJ7</accession>
<dbReference type="EMBL" id="NKHG01000061">
    <property type="protein sequence ID" value="PCK21367.1"/>
    <property type="molecule type" value="Genomic_DNA"/>
</dbReference>
<organism evidence="7 8">
    <name type="scientific">Bacillus pumilus</name>
    <name type="common">Bacillus mesentericus</name>
    <dbReference type="NCBI Taxonomy" id="1408"/>
    <lineage>
        <taxon>Bacteria</taxon>
        <taxon>Bacillati</taxon>
        <taxon>Bacillota</taxon>
        <taxon>Bacilli</taxon>
        <taxon>Bacillales</taxon>
        <taxon>Bacillaceae</taxon>
        <taxon>Bacillus</taxon>
    </lineage>
</organism>
<comment type="subcellular location">
    <subcellularLocation>
        <location evidence="1">Membrane</location>
        <topology evidence="1">Multi-pass membrane protein</topology>
    </subcellularLocation>
</comment>
<keyword evidence="2 5" id="KW-0812">Transmembrane</keyword>
<gene>
    <name evidence="7" type="ORF">CEY02_08455</name>
</gene>
<feature type="transmembrane region" description="Helical" evidence="5">
    <location>
        <begin position="209"/>
        <end position="228"/>
    </location>
</feature>
<dbReference type="GO" id="GO:0016020">
    <property type="term" value="C:membrane"/>
    <property type="evidence" value="ECO:0007669"/>
    <property type="project" value="UniProtKB-SubCell"/>
</dbReference>
<evidence type="ECO:0000256" key="4">
    <source>
        <dbReference type="ARBA" id="ARBA00023136"/>
    </source>
</evidence>
<dbReference type="Proteomes" id="UP000228754">
    <property type="component" value="Unassembled WGS sequence"/>
</dbReference>
<name>A0A2A5IWJ7_BACPU</name>
<evidence type="ECO:0000256" key="5">
    <source>
        <dbReference type="SAM" id="Phobius"/>
    </source>
</evidence>
<dbReference type="AlphaFoldDB" id="A0A2A5IWJ7"/>
<sequence length="236" mass="26923">MILITTSSLLITYKGSRVVKGIVEGIKSFVSVLFEPVSLFNKLIEKPKNFYPFILIMLSGIFLVLSTSQFLIQEISHLFELEDKLSNSAIIIGIFTFIISGGLLIEWLIQAIVIYFMVSLFSTVTREFRAVSSIIGYSWVPIAIKVFSFSLLVMFSGELYEIKGFSGILKHTDNSLLNSFLKNIDFFVIWQYIIMYLGVKILLRDSSKWVSIMIIAFTFLLNTILKIIPEIFTSFM</sequence>
<proteinExistence type="predicted"/>
<evidence type="ECO:0000256" key="3">
    <source>
        <dbReference type="ARBA" id="ARBA00022989"/>
    </source>
</evidence>
<evidence type="ECO:0000313" key="7">
    <source>
        <dbReference type="EMBL" id="PCK21367.1"/>
    </source>
</evidence>
<keyword evidence="4 5" id="KW-0472">Membrane</keyword>
<feature type="transmembrane region" description="Helical" evidence="5">
    <location>
        <begin position="175"/>
        <end position="197"/>
    </location>
</feature>
<dbReference type="Pfam" id="PF04893">
    <property type="entry name" value="Yip1"/>
    <property type="match status" value="1"/>
</dbReference>
<evidence type="ECO:0000313" key="8">
    <source>
        <dbReference type="Proteomes" id="UP000228754"/>
    </source>
</evidence>
<feature type="transmembrane region" description="Helical" evidence="5">
    <location>
        <begin position="50"/>
        <end position="72"/>
    </location>
</feature>
<evidence type="ECO:0000259" key="6">
    <source>
        <dbReference type="Pfam" id="PF04893"/>
    </source>
</evidence>
<evidence type="ECO:0000256" key="2">
    <source>
        <dbReference type="ARBA" id="ARBA00022692"/>
    </source>
</evidence>